<evidence type="ECO:0000313" key="3">
    <source>
        <dbReference type="EMBL" id="CAC5408486.1"/>
    </source>
</evidence>
<feature type="compositionally biased region" description="Basic and acidic residues" evidence="2">
    <location>
        <begin position="38"/>
        <end position="66"/>
    </location>
</feature>
<protein>
    <submittedName>
        <fullName evidence="3">TNNT3</fullName>
    </submittedName>
</protein>
<reference evidence="3 4" key="1">
    <citation type="submission" date="2020-06" db="EMBL/GenBank/DDBJ databases">
        <authorList>
            <person name="Li R."/>
            <person name="Bekaert M."/>
        </authorList>
    </citation>
    <scope>NUCLEOTIDE SEQUENCE [LARGE SCALE GENOMIC DNA]</scope>
    <source>
        <strain evidence="4">wild</strain>
    </source>
</reference>
<feature type="region of interest" description="Disordered" evidence="2">
    <location>
        <begin position="276"/>
        <end position="303"/>
    </location>
</feature>
<dbReference type="PANTHER" id="PTHR11521:SF1">
    <property type="entry name" value="TROPONIN T, SKELETAL MUSCLE"/>
    <property type="match status" value="1"/>
</dbReference>
<feature type="compositionally biased region" description="Basic and acidic residues" evidence="2">
    <location>
        <begin position="129"/>
        <end position="150"/>
    </location>
</feature>
<gene>
    <name evidence="3" type="ORF">MCOR_41874</name>
</gene>
<dbReference type="InterPro" id="IPR038077">
    <property type="entry name" value="Troponin_sf"/>
</dbReference>
<dbReference type="GO" id="GO:0006937">
    <property type="term" value="P:regulation of muscle contraction"/>
    <property type="evidence" value="ECO:0007669"/>
    <property type="project" value="InterPro"/>
</dbReference>
<sequence length="330" mass="39398">MSDTEEAPSQPENEAKLAMEEAKIRKAERIQQEIAEFEEQRKEEKAKEEEELQQLRERREQRKIERAEEEERLAKLRMEEDVRRRQEERERQARKLEEEQKRKEERERRRKEQEDRLKLCRRPNFVITKKADGGEEEAEQKAEDLQKSKEQLEEEKRAILAQRIQELKLDGLKSDGLIQKAKELHEHLHKLMGEQYDLEDKFKRQQYDMIELTERARSMNKGRGNRSTMGVKIDESFDRLADKFINAPPKIQICSKYERHTDNRSYGDRMQLFEEFSKPKPPPEIIRHGKSGQTSGAEDGEEEEVKDIFISYRFLGTANKDRIGDKDNLI</sequence>
<keyword evidence="4" id="KW-1185">Reference proteome</keyword>
<dbReference type="GO" id="GO:0005523">
    <property type="term" value="F:tropomyosin binding"/>
    <property type="evidence" value="ECO:0007669"/>
    <property type="project" value="TreeGrafter"/>
</dbReference>
<dbReference type="InterPro" id="IPR027707">
    <property type="entry name" value="TNNT"/>
</dbReference>
<evidence type="ECO:0000313" key="4">
    <source>
        <dbReference type="Proteomes" id="UP000507470"/>
    </source>
</evidence>
<feature type="compositionally biased region" description="Basic and acidic residues" evidence="2">
    <location>
        <begin position="72"/>
        <end position="115"/>
    </location>
</feature>
<dbReference type="PANTHER" id="PTHR11521">
    <property type="entry name" value="TROPONIN T"/>
    <property type="match status" value="1"/>
</dbReference>
<dbReference type="InterPro" id="IPR001978">
    <property type="entry name" value="Troponin"/>
</dbReference>
<dbReference type="Gene3D" id="1.20.5.350">
    <property type="match status" value="1"/>
</dbReference>
<organism evidence="3 4">
    <name type="scientific">Mytilus coruscus</name>
    <name type="common">Sea mussel</name>
    <dbReference type="NCBI Taxonomy" id="42192"/>
    <lineage>
        <taxon>Eukaryota</taxon>
        <taxon>Metazoa</taxon>
        <taxon>Spiralia</taxon>
        <taxon>Lophotrochozoa</taxon>
        <taxon>Mollusca</taxon>
        <taxon>Bivalvia</taxon>
        <taxon>Autobranchia</taxon>
        <taxon>Pteriomorphia</taxon>
        <taxon>Mytilida</taxon>
        <taxon>Mytiloidea</taxon>
        <taxon>Mytilidae</taxon>
        <taxon>Mytilinae</taxon>
        <taxon>Mytilus</taxon>
    </lineage>
</organism>
<dbReference type="InterPro" id="IPR000956">
    <property type="entry name" value="Stathmin_fam"/>
</dbReference>
<comment type="similarity">
    <text evidence="1">Belongs to the troponin T family.</text>
</comment>
<feature type="region of interest" description="Disordered" evidence="2">
    <location>
        <begin position="38"/>
        <end position="115"/>
    </location>
</feature>
<feature type="region of interest" description="Disordered" evidence="2">
    <location>
        <begin position="127"/>
        <end position="150"/>
    </location>
</feature>
<dbReference type="Proteomes" id="UP000507470">
    <property type="component" value="Unassembled WGS sequence"/>
</dbReference>
<proteinExistence type="inferred from homology"/>
<dbReference type="Pfam" id="PF00992">
    <property type="entry name" value="Troponin"/>
    <property type="match status" value="1"/>
</dbReference>
<dbReference type="GO" id="GO:0005861">
    <property type="term" value="C:troponin complex"/>
    <property type="evidence" value="ECO:0007669"/>
    <property type="project" value="InterPro"/>
</dbReference>
<evidence type="ECO:0000256" key="1">
    <source>
        <dbReference type="ARBA" id="ARBA00008330"/>
    </source>
</evidence>
<dbReference type="OrthoDB" id="330499at2759"/>
<dbReference type="GO" id="GO:0045214">
    <property type="term" value="P:sarcomere organization"/>
    <property type="evidence" value="ECO:0007669"/>
    <property type="project" value="TreeGrafter"/>
</dbReference>
<dbReference type="SUPFAM" id="SSF90250">
    <property type="entry name" value="Troponin coil-coiled subunits"/>
    <property type="match status" value="1"/>
</dbReference>
<evidence type="ECO:0000256" key="2">
    <source>
        <dbReference type="SAM" id="MobiDB-lite"/>
    </source>
</evidence>
<accession>A0A6J8DK70</accession>
<name>A0A6J8DK70_MYTCO</name>
<dbReference type="PROSITE" id="PS51663">
    <property type="entry name" value="STATHMIN_3"/>
    <property type="match status" value="1"/>
</dbReference>
<dbReference type="GO" id="GO:0006936">
    <property type="term" value="P:muscle contraction"/>
    <property type="evidence" value="ECO:0007669"/>
    <property type="project" value="TreeGrafter"/>
</dbReference>
<dbReference type="GO" id="GO:0031110">
    <property type="term" value="P:regulation of microtubule polymerization or depolymerization"/>
    <property type="evidence" value="ECO:0007669"/>
    <property type="project" value="InterPro"/>
</dbReference>
<dbReference type="AlphaFoldDB" id="A0A6J8DK70"/>
<dbReference type="EMBL" id="CACVKT020007544">
    <property type="protein sequence ID" value="CAC5408486.1"/>
    <property type="molecule type" value="Genomic_DNA"/>
</dbReference>